<dbReference type="Proteomes" id="UP000287651">
    <property type="component" value="Unassembled WGS sequence"/>
</dbReference>
<evidence type="ECO:0000313" key="1">
    <source>
        <dbReference type="EMBL" id="RRT63839.1"/>
    </source>
</evidence>
<reference evidence="1 2" key="1">
    <citation type="journal article" date="2014" name="Agronomy (Basel)">
        <title>A Draft Genome Sequence for Ensete ventricosum, the Drought-Tolerant Tree Against Hunger.</title>
        <authorList>
            <person name="Harrison J."/>
            <person name="Moore K.A."/>
            <person name="Paszkiewicz K."/>
            <person name="Jones T."/>
            <person name="Grant M."/>
            <person name="Ambacheew D."/>
            <person name="Muzemil S."/>
            <person name="Studholme D.J."/>
        </authorList>
    </citation>
    <scope>NUCLEOTIDE SEQUENCE [LARGE SCALE GENOMIC DNA]</scope>
</reference>
<gene>
    <name evidence="1" type="ORF">B296_00034832</name>
</gene>
<protein>
    <submittedName>
        <fullName evidence="1">Uncharacterized protein</fullName>
    </submittedName>
</protein>
<name>A0A426ZIM7_ENSVE</name>
<organism evidence="1 2">
    <name type="scientific">Ensete ventricosum</name>
    <name type="common">Abyssinian banana</name>
    <name type="synonym">Musa ensete</name>
    <dbReference type="NCBI Taxonomy" id="4639"/>
    <lineage>
        <taxon>Eukaryota</taxon>
        <taxon>Viridiplantae</taxon>
        <taxon>Streptophyta</taxon>
        <taxon>Embryophyta</taxon>
        <taxon>Tracheophyta</taxon>
        <taxon>Spermatophyta</taxon>
        <taxon>Magnoliopsida</taxon>
        <taxon>Liliopsida</taxon>
        <taxon>Zingiberales</taxon>
        <taxon>Musaceae</taxon>
        <taxon>Ensete</taxon>
    </lineage>
</organism>
<dbReference type="InterPro" id="IPR012881">
    <property type="entry name" value="DUF1685"/>
</dbReference>
<dbReference type="Pfam" id="PF07939">
    <property type="entry name" value="DUF1685"/>
    <property type="match status" value="1"/>
</dbReference>
<evidence type="ECO:0000313" key="2">
    <source>
        <dbReference type="Proteomes" id="UP000287651"/>
    </source>
</evidence>
<sequence length="217" mass="22999">MGLLKQRSWSPDSDREEAWLRRQSINRGRRGRLALTRTRSVTDEDLDELRGCIDLGFGFDADSPLADARRLSDTLPALDLYYAVHRGSPAGSPPSESSSSDGSAASPDLGSPVSFFSAGVVVDLGSLGHRLVGWEPRRSPRARVDLRSLMKLQSFGICCNVSGGVTYPRADELNVALLCGANGTGAGAVAPLDPPSVASPLQCLLVSNRSSDLCGPC</sequence>
<dbReference type="PANTHER" id="PTHR31865:SF1">
    <property type="entry name" value="INSERTASE, PUTATIVE (DUF1685)-RELATED"/>
    <property type="match status" value="1"/>
</dbReference>
<dbReference type="AlphaFoldDB" id="A0A426ZIM7"/>
<accession>A0A426ZIM7</accession>
<dbReference type="EMBL" id="AMZH03006438">
    <property type="protein sequence ID" value="RRT63839.1"/>
    <property type="molecule type" value="Genomic_DNA"/>
</dbReference>
<dbReference type="PANTHER" id="PTHR31865">
    <property type="entry name" value="OSJNBA0071G03.3 PROTEIN"/>
    <property type="match status" value="1"/>
</dbReference>
<comment type="caution">
    <text evidence="1">The sequence shown here is derived from an EMBL/GenBank/DDBJ whole genome shotgun (WGS) entry which is preliminary data.</text>
</comment>
<proteinExistence type="predicted"/>